<reference evidence="2 3" key="1">
    <citation type="submission" date="2024-06" db="EMBL/GenBank/DDBJ databases">
        <title>Genomic Encyclopedia of Type Strains, Phase IV (KMG-IV): sequencing the most valuable type-strain genomes for metagenomic binning, comparative biology and taxonomic classification.</title>
        <authorList>
            <person name="Goeker M."/>
        </authorList>
    </citation>
    <scope>NUCLEOTIDE SEQUENCE [LARGE SCALE GENOMIC DNA]</scope>
    <source>
        <strain evidence="2 3">DSM 27865</strain>
    </source>
</reference>
<evidence type="ECO:0000256" key="1">
    <source>
        <dbReference type="SAM" id="Coils"/>
    </source>
</evidence>
<organism evidence="2 3">
    <name type="scientific">Aquamicrobium terrae</name>
    <dbReference type="NCBI Taxonomy" id="1324945"/>
    <lineage>
        <taxon>Bacteria</taxon>
        <taxon>Pseudomonadati</taxon>
        <taxon>Pseudomonadota</taxon>
        <taxon>Alphaproteobacteria</taxon>
        <taxon>Hyphomicrobiales</taxon>
        <taxon>Phyllobacteriaceae</taxon>
        <taxon>Aquamicrobium</taxon>
    </lineage>
</organism>
<dbReference type="Proteomes" id="UP001549076">
    <property type="component" value="Unassembled WGS sequence"/>
</dbReference>
<keyword evidence="3" id="KW-1185">Reference proteome</keyword>
<gene>
    <name evidence="2" type="ORF">ABID37_000015</name>
</gene>
<name>A0ABV2MST0_9HYPH</name>
<protein>
    <submittedName>
        <fullName evidence="2">Prefoldin subunit 5</fullName>
    </submittedName>
</protein>
<sequence>MLKSGMEAQAGLRKQIADLEAMAAKFRRESAEAKEEIARIESAVAEEAVAALLDGAATVPEKTERRRRKIERLRSIIENTAAALNQLPARRRDVEEKLETLTPSIVDAALDEVSARRLAALEKVKVGLAEIAAPLAELAATDMLERDLLGEHFAFDPGKHPHVFAARVVVARFLENLPVRLTPEQLDAFTIRSQAAEIATHWLNDIKGN</sequence>
<feature type="coiled-coil region" evidence="1">
    <location>
        <begin position="9"/>
        <end position="43"/>
    </location>
</feature>
<comment type="caution">
    <text evidence="2">The sequence shown here is derived from an EMBL/GenBank/DDBJ whole genome shotgun (WGS) entry which is preliminary data.</text>
</comment>
<accession>A0ABV2MST0</accession>
<proteinExistence type="predicted"/>
<keyword evidence="1" id="KW-0175">Coiled coil</keyword>
<evidence type="ECO:0000313" key="3">
    <source>
        <dbReference type="Proteomes" id="UP001549076"/>
    </source>
</evidence>
<dbReference type="EMBL" id="JBEPML010000001">
    <property type="protein sequence ID" value="MET3789831.1"/>
    <property type="molecule type" value="Genomic_DNA"/>
</dbReference>
<evidence type="ECO:0000313" key="2">
    <source>
        <dbReference type="EMBL" id="MET3789831.1"/>
    </source>
</evidence>